<reference evidence="1 2" key="1">
    <citation type="submission" date="2018-07" db="EMBL/GenBank/DDBJ databases">
        <title>Leeuwenhoekiella genomics.</title>
        <authorList>
            <person name="Tahon G."/>
            <person name="Willems A."/>
        </authorList>
    </citation>
    <scope>NUCLEOTIDE SEQUENCE [LARGE SCALE GENOMIC DNA]</scope>
    <source>
        <strain evidence="1 2">LMG 1345</strain>
    </source>
</reference>
<evidence type="ECO:0000313" key="1">
    <source>
        <dbReference type="EMBL" id="RXG32882.1"/>
    </source>
</evidence>
<comment type="caution">
    <text evidence="1">The sequence shown here is derived from an EMBL/GenBank/DDBJ whole genome shotgun (WGS) entry which is preliminary data.</text>
</comment>
<protein>
    <submittedName>
        <fullName evidence="1">Uncharacterized protein</fullName>
    </submittedName>
</protein>
<evidence type="ECO:0000313" key="2">
    <source>
        <dbReference type="Proteomes" id="UP000290608"/>
    </source>
</evidence>
<dbReference type="RefSeq" id="WP_073097104.1">
    <property type="nucleotide sequence ID" value="NZ_QOVL01000002.1"/>
</dbReference>
<dbReference type="STRING" id="1122159.SAMN02745246_00720"/>
<sequence length="122" mass="13841">MIKNLFLVFLLICCCNCSVHEVESEPIAEHKPIKFLCRASTSATKNTPLYVAHLNNKFYKLNDRLIEEIPPSGISKVQVLKGKKALAKYSDKALNGVIEIEYKPEFHIQLLAKKLEELNVTL</sequence>
<gene>
    <name evidence="1" type="ORF">DSL99_662</name>
</gene>
<dbReference type="InterPro" id="IPR037066">
    <property type="entry name" value="Plug_dom_sf"/>
</dbReference>
<name>A0A4Q0PRK4_9FLAO</name>
<accession>A0A4Q0PRK4</accession>
<dbReference type="EMBL" id="QOVL01000002">
    <property type="protein sequence ID" value="RXG32882.1"/>
    <property type="molecule type" value="Genomic_DNA"/>
</dbReference>
<dbReference type="AlphaFoldDB" id="A0A4Q0PRK4"/>
<proteinExistence type="predicted"/>
<organism evidence="1 2">
    <name type="scientific">Leeuwenhoekiella marinoflava</name>
    <dbReference type="NCBI Taxonomy" id="988"/>
    <lineage>
        <taxon>Bacteria</taxon>
        <taxon>Pseudomonadati</taxon>
        <taxon>Bacteroidota</taxon>
        <taxon>Flavobacteriia</taxon>
        <taxon>Flavobacteriales</taxon>
        <taxon>Flavobacteriaceae</taxon>
        <taxon>Leeuwenhoekiella</taxon>
    </lineage>
</organism>
<dbReference type="Gene3D" id="2.170.130.10">
    <property type="entry name" value="TonB-dependent receptor, plug domain"/>
    <property type="match status" value="1"/>
</dbReference>
<dbReference type="Proteomes" id="UP000290608">
    <property type="component" value="Unassembled WGS sequence"/>
</dbReference>